<evidence type="ECO:0000256" key="1">
    <source>
        <dbReference type="SAM" id="MobiDB-lite"/>
    </source>
</evidence>
<dbReference type="InterPro" id="IPR001279">
    <property type="entry name" value="Metallo-B-lactamas"/>
</dbReference>
<dbReference type="PANTHER" id="PTHR15032:SF4">
    <property type="entry name" value="N-ACYL-PHOSPHATIDYLETHANOLAMINE-HYDROLYZING PHOSPHOLIPASE D"/>
    <property type="match status" value="1"/>
</dbReference>
<sequence length="482" mass="51934">MTSTVTVAPSSVERVRGDHWVNENGTSFKNPWKSFGNYGGLAIAKIVPTMMWKKLTYNDPAAKDAKNRIPYIKPTFGSQIPSNELKVTWLGHACALIELPSREDGEAGLKGRGVRILFDPVLSDTQAYGFGPKRLSTNPCKIEDLPEVDAIAISHNHYDHLDLPSLKGIFEDQKAKYGKLPKLFLPLNNYHVVTGLSLGRENVIEMDWFEDREVSVQGVGDIKITCTPSQHTASRVGWDKDNSLWSSWAIKDNHSKASVWFGGDTGYCTMKIDSHKLEDVPAEGVCPAFKEIGERLGPFTVGLIPIGAYEPRTMFSPAHAAPIDSVRIFKDTKCQNAIGIHWGTFQMTFEPFTEPPERLKVAAKTIGLKEDDFIVVALESNAPAEGDTFTAFQANAIGGNSTSSNPTGLASITSTSPSTSTSSSSPSSTSSFSSKDDTDLSDTSADSTTSSFASSSTTFVTTGNSGTTNGTASGASDSAAYK</sequence>
<dbReference type="Gene3D" id="3.60.15.10">
    <property type="entry name" value="Ribonuclease Z/Hydroxyacylglutathione hydrolase-like"/>
    <property type="match status" value="1"/>
</dbReference>
<proteinExistence type="predicted"/>
<dbReference type="GeneID" id="30174742"/>
<evidence type="ECO:0000259" key="2">
    <source>
        <dbReference type="Pfam" id="PF12706"/>
    </source>
</evidence>
<accession>A0A1B9HW26</accession>
<organism evidence="3">
    <name type="scientific">Kwoniella pini CBS 10737</name>
    <dbReference type="NCBI Taxonomy" id="1296096"/>
    <lineage>
        <taxon>Eukaryota</taxon>
        <taxon>Fungi</taxon>
        <taxon>Dikarya</taxon>
        <taxon>Basidiomycota</taxon>
        <taxon>Agaricomycotina</taxon>
        <taxon>Tremellomycetes</taxon>
        <taxon>Tremellales</taxon>
        <taxon>Cryptococcaceae</taxon>
        <taxon>Kwoniella</taxon>
    </lineage>
</organism>
<reference evidence="3" key="2">
    <citation type="submission" date="2016-07" db="EMBL/GenBank/DDBJ databases">
        <title>Evolution of pathogenesis and genome organization in the Tremellales.</title>
        <authorList>
            <person name="Cuomo C."/>
            <person name="Litvintseva A."/>
            <person name="Heitman J."/>
            <person name="Chen Y."/>
            <person name="Sun S."/>
            <person name="Springer D."/>
            <person name="Dromer F."/>
            <person name="Young S."/>
            <person name="Zeng Q."/>
            <person name="Chapman S."/>
            <person name="Gujja S."/>
            <person name="Saif S."/>
            <person name="Birren B."/>
        </authorList>
    </citation>
    <scope>NUCLEOTIDE SEQUENCE</scope>
    <source>
        <strain evidence="3">CBS 10737</strain>
    </source>
</reference>
<name>A0A1B9HW26_9TREE</name>
<gene>
    <name evidence="3" type="ORF">I206_06373</name>
</gene>
<dbReference type="EMBL" id="KV700116">
    <property type="protein sequence ID" value="OCF47472.1"/>
    <property type="molecule type" value="Genomic_DNA"/>
</dbReference>
<feature type="compositionally biased region" description="Low complexity" evidence="1">
    <location>
        <begin position="410"/>
        <end position="433"/>
    </location>
</feature>
<dbReference type="SUPFAM" id="SSF56281">
    <property type="entry name" value="Metallo-hydrolase/oxidoreductase"/>
    <property type="match status" value="1"/>
</dbReference>
<feature type="region of interest" description="Disordered" evidence="1">
    <location>
        <begin position="400"/>
        <end position="482"/>
    </location>
</feature>
<dbReference type="GO" id="GO:0005737">
    <property type="term" value="C:cytoplasm"/>
    <property type="evidence" value="ECO:0007669"/>
    <property type="project" value="TreeGrafter"/>
</dbReference>
<reference evidence="3" key="1">
    <citation type="submission" date="2013-07" db="EMBL/GenBank/DDBJ databases">
        <title>The Genome Sequence of Cryptococcus pinus CBS10737.</title>
        <authorList>
            <consortium name="The Broad Institute Genome Sequencing Platform"/>
            <person name="Cuomo C."/>
            <person name="Litvintseva A."/>
            <person name="Chen Y."/>
            <person name="Heitman J."/>
            <person name="Sun S."/>
            <person name="Springer D."/>
            <person name="Dromer F."/>
            <person name="Young S.K."/>
            <person name="Zeng Q."/>
            <person name="Gargeya S."/>
            <person name="Fitzgerald M."/>
            <person name="Abouelleil A."/>
            <person name="Alvarado L."/>
            <person name="Berlin A.M."/>
            <person name="Chapman S.B."/>
            <person name="Dewar J."/>
            <person name="Goldberg J."/>
            <person name="Griggs A."/>
            <person name="Gujja S."/>
            <person name="Hansen M."/>
            <person name="Howarth C."/>
            <person name="Imamovic A."/>
            <person name="Larimer J."/>
            <person name="McCowan C."/>
            <person name="Murphy C."/>
            <person name="Pearson M."/>
            <person name="Priest M."/>
            <person name="Roberts A."/>
            <person name="Saif S."/>
            <person name="Shea T."/>
            <person name="Sykes S."/>
            <person name="Wortman J."/>
            <person name="Nusbaum C."/>
            <person name="Birren B."/>
        </authorList>
    </citation>
    <scope>NUCLEOTIDE SEQUENCE [LARGE SCALE GENOMIC DNA]</scope>
    <source>
        <strain evidence="3">CBS 10737</strain>
    </source>
</reference>
<dbReference type="InterPro" id="IPR036866">
    <property type="entry name" value="RibonucZ/Hydroxyglut_hydro"/>
</dbReference>
<dbReference type="Pfam" id="PF12706">
    <property type="entry name" value="Lactamase_B_2"/>
    <property type="match status" value="1"/>
</dbReference>
<feature type="domain" description="Metallo-beta-lactamase" evidence="2">
    <location>
        <begin position="115"/>
        <end position="342"/>
    </location>
</feature>
<dbReference type="PANTHER" id="PTHR15032">
    <property type="entry name" value="N-ACYL-PHOSPHATIDYLETHANOLAMINE-HYDROLYZING PHOSPHOLIPASE D"/>
    <property type="match status" value="1"/>
</dbReference>
<dbReference type="GO" id="GO:0070291">
    <property type="term" value="P:N-acylethanolamine metabolic process"/>
    <property type="evidence" value="ECO:0007669"/>
    <property type="project" value="TreeGrafter"/>
</dbReference>
<dbReference type="KEGG" id="kpin:30174742"/>
<evidence type="ECO:0000313" key="3">
    <source>
        <dbReference type="EMBL" id="OCF47472.1"/>
    </source>
</evidence>
<dbReference type="GO" id="GO:0070290">
    <property type="term" value="F:N-acylphosphatidylethanolamine-specific phospholipase D activity"/>
    <property type="evidence" value="ECO:0007669"/>
    <property type="project" value="TreeGrafter"/>
</dbReference>
<dbReference type="RefSeq" id="XP_019008691.2">
    <property type="nucleotide sequence ID" value="XM_019158078.2"/>
</dbReference>
<protein>
    <recommendedName>
        <fullName evidence="2">Metallo-beta-lactamase domain-containing protein</fullName>
    </recommendedName>
</protein>
<dbReference type="GO" id="GO:0070292">
    <property type="term" value="P:N-acylphosphatidylethanolamine metabolic process"/>
    <property type="evidence" value="ECO:0007669"/>
    <property type="project" value="TreeGrafter"/>
</dbReference>
<feature type="compositionally biased region" description="Low complexity" evidence="1">
    <location>
        <begin position="441"/>
        <end position="482"/>
    </location>
</feature>
<dbReference type="AlphaFoldDB" id="A0A1B9HW26"/>
<dbReference type="OrthoDB" id="332863at2759"/>